<evidence type="ECO:0000313" key="2">
    <source>
        <dbReference type="Proteomes" id="UP000023152"/>
    </source>
</evidence>
<reference evidence="1 2" key="1">
    <citation type="journal article" date="2013" name="Curr. Biol.">
        <title>The Genome of the Foraminiferan Reticulomyxa filosa.</title>
        <authorList>
            <person name="Glockner G."/>
            <person name="Hulsmann N."/>
            <person name="Schleicher M."/>
            <person name="Noegel A.A."/>
            <person name="Eichinger L."/>
            <person name="Gallinger C."/>
            <person name="Pawlowski J."/>
            <person name="Sierra R."/>
            <person name="Euteneuer U."/>
            <person name="Pillet L."/>
            <person name="Moustafa A."/>
            <person name="Platzer M."/>
            <person name="Groth M."/>
            <person name="Szafranski K."/>
            <person name="Schliwa M."/>
        </authorList>
    </citation>
    <scope>NUCLEOTIDE SEQUENCE [LARGE SCALE GENOMIC DNA]</scope>
</reference>
<dbReference type="EMBL" id="ASPP01027886">
    <property type="protein sequence ID" value="ETO05656.1"/>
    <property type="molecule type" value="Genomic_DNA"/>
</dbReference>
<evidence type="ECO:0000313" key="1">
    <source>
        <dbReference type="EMBL" id="ETO05656.1"/>
    </source>
</evidence>
<protein>
    <submittedName>
        <fullName evidence="1">Uncharacterized protein</fullName>
    </submittedName>
</protein>
<sequence length="125" mass="14603">MKRDNERATKKKNGVISWKRSGKNLLLRLTLKELRLQIYDLLQSDDYEEISKMKMDAMDMKGHVIESNEDVRKDEEKKLVKNALVMVIAISEYDKMTNWPNLKNMKEKDLILCGHGDNDNAFGDQ</sequence>
<dbReference type="OrthoDB" id="10004338at2759"/>
<dbReference type="Proteomes" id="UP000023152">
    <property type="component" value="Unassembled WGS sequence"/>
</dbReference>
<dbReference type="AlphaFoldDB" id="X6LW96"/>
<gene>
    <name evidence="1" type="ORF">RFI_31742</name>
</gene>
<keyword evidence="2" id="KW-1185">Reference proteome</keyword>
<organism evidence="1 2">
    <name type="scientific">Reticulomyxa filosa</name>
    <dbReference type="NCBI Taxonomy" id="46433"/>
    <lineage>
        <taxon>Eukaryota</taxon>
        <taxon>Sar</taxon>
        <taxon>Rhizaria</taxon>
        <taxon>Retaria</taxon>
        <taxon>Foraminifera</taxon>
        <taxon>Monothalamids</taxon>
        <taxon>Reticulomyxidae</taxon>
        <taxon>Reticulomyxa</taxon>
    </lineage>
</organism>
<accession>X6LW96</accession>
<name>X6LW96_RETFI</name>
<comment type="caution">
    <text evidence="1">The sequence shown here is derived from an EMBL/GenBank/DDBJ whole genome shotgun (WGS) entry which is preliminary data.</text>
</comment>
<proteinExistence type="predicted"/>